<evidence type="ECO:0000313" key="1">
    <source>
        <dbReference type="EMBL" id="MBB6446735.1"/>
    </source>
</evidence>
<proteinExistence type="predicted"/>
<organism evidence="1 2">
    <name type="scientific">Bacillus benzoevorans</name>
    <dbReference type="NCBI Taxonomy" id="1456"/>
    <lineage>
        <taxon>Bacteria</taxon>
        <taxon>Bacillati</taxon>
        <taxon>Bacillota</taxon>
        <taxon>Bacilli</taxon>
        <taxon>Bacillales</taxon>
        <taxon>Bacillaceae</taxon>
        <taxon>Bacillus</taxon>
    </lineage>
</organism>
<protein>
    <submittedName>
        <fullName evidence="1">Uncharacterized protein</fullName>
    </submittedName>
</protein>
<keyword evidence="2" id="KW-1185">Reference proteome</keyword>
<dbReference type="RefSeq" id="WP_184528006.1">
    <property type="nucleotide sequence ID" value="NZ_JACHGK010000013.1"/>
</dbReference>
<gene>
    <name evidence="1" type="ORF">HNR53_003399</name>
</gene>
<name>A0A7X0HW54_9BACI</name>
<reference evidence="1 2" key="1">
    <citation type="submission" date="2020-08" db="EMBL/GenBank/DDBJ databases">
        <title>Genomic Encyclopedia of Type Strains, Phase IV (KMG-IV): sequencing the most valuable type-strain genomes for metagenomic binning, comparative biology and taxonomic classification.</title>
        <authorList>
            <person name="Goeker M."/>
        </authorList>
    </citation>
    <scope>NUCLEOTIDE SEQUENCE [LARGE SCALE GENOMIC DNA]</scope>
    <source>
        <strain evidence="1 2">DSM 5391</strain>
    </source>
</reference>
<accession>A0A7X0HW54</accession>
<comment type="caution">
    <text evidence="1">The sequence shown here is derived from an EMBL/GenBank/DDBJ whole genome shotgun (WGS) entry which is preliminary data.</text>
</comment>
<dbReference type="AlphaFoldDB" id="A0A7X0HW54"/>
<dbReference type="Proteomes" id="UP000531594">
    <property type="component" value="Unassembled WGS sequence"/>
</dbReference>
<dbReference type="EMBL" id="JACHGK010000013">
    <property type="protein sequence ID" value="MBB6446735.1"/>
    <property type="molecule type" value="Genomic_DNA"/>
</dbReference>
<sequence length="297" mass="34597">MRVIEDPKINSILPFIKFDVDDLQTILNDQSSLYIIDNMMLTKMKRDFVSFPLLVKGLKQSKLIVLPDIILEEAARNLPNEQRFKDTYYELFEILSSEKEIYVAGLETIAAFLQRMVGKNESLSLLKNIIMEATRINQNIHNSIRQINIHSSSVIDEFSTAIFHNGKNAGERIITIFALAFIRMFYSPIYIFSEDVKGIYGAFKTFIGNERLLELIDLQDHSDLIEQYRFLSYETLIQVMYQESKIDRNRLMQVIENSGRNQSRVVLYSLDGFPCHTPIPNHQLATWIIEDRIKIQF</sequence>
<evidence type="ECO:0000313" key="2">
    <source>
        <dbReference type="Proteomes" id="UP000531594"/>
    </source>
</evidence>